<keyword evidence="2 6" id="KW-0813">Transport</keyword>
<dbReference type="Gene3D" id="1.10.645.10">
    <property type="entry name" value="Cytochrome-c3 Hydrogenase, chain B"/>
    <property type="match status" value="1"/>
</dbReference>
<reference evidence="10" key="1">
    <citation type="submission" date="2018-04" db="EMBL/GenBank/DDBJ databases">
        <authorList>
            <person name="Cornet L."/>
        </authorList>
    </citation>
    <scope>NUCLEOTIDE SEQUENCE [LARGE SCALE GENOMIC DNA]</scope>
</reference>
<dbReference type="Pfam" id="PF00346">
    <property type="entry name" value="Complex1_49kDa"/>
    <property type="match status" value="1"/>
</dbReference>
<dbReference type="AlphaFoldDB" id="A0A2W4UL67"/>
<comment type="function">
    <text evidence="6">NDH-1 shuttles electrons from an unknown electron donor, via FMN and iron-sulfur (Fe-S) centers, to quinones in the respiratory and/or the photosynthetic chain. The immediate electron acceptor for the enzyme in this species is believed to be plastoquinone. Couples the redox reaction to proton translocation, and thus conserves the redox energy in a proton gradient. Cyanobacterial NDH-1 also plays a role in inorganic carbon-concentration.</text>
</comment>
<feature type="domain" description="NADH-quinone oxidoreductase subunit D" evidence="8">
    <location>
        <begin position="124"/>
        <end position="394"/>
    </location>
</feature>
<dbReference type="PANTHER" id="PTHR11993">
    <property type="entry name" value="NADH-UBIQUINONE OXIDOREDUCTASE 49 KDA SUBUNIT"/>
    <property type="match status" value="1"/>
</dbReference>
<dbReference type="NCBIfam" id="NF005649">
    <property type="entry name" value="PRK07415.1"/>
    <property type="match status" value="1"/>
</dbReference>
<comment type="subcellular location">
    <subcellularLocation>
        <location evidence="6">Cellular thylakoid membrane</location>
        <topology evidence="6">Peripheral membrane protein</topology>
        <orientation evidence="6">Cytoplasmic side</orientation>
    </subcellularLocation>
</comment>
<evidence type="ECO:0000256" key="7">
    <source>
        <dbReference type="RuleBase" id="RU003685"/>
    </source>
</evidence>
<evidence type="ECO:0000256" key="1">
    <source>
        <dbReference type="ARBA" id="ARBA00005769"/>
    </source>
</evidence>
<evidence type="ECO:0000256" key="5">
    <source>
        <dbReference type="ARBA" id="ARBA00023027"/>
    </source>
</evidence>
<dbReference type="HAMAP" id="MF_01358">
    <property type="entry name" value="NDH1_NuoD"/>
    <property type="match status" value="1"/>
</dbReference>
<organism evidence="9 10">
    <name type="scientific">Leptolyngbya foveolarum</name>
    <dbReference type="NCBI Taxonomy" id="47253"/>
    <lineage>
        <taxon>Bacteria</taxon>
        <taxon>Bacillati</taxon>
        <taxon>Cyanobacteriota</taxon>
        <taxon>Cyanophyceae</taxon>
        <taxon>Leptolyngbyales</taxon>
        <taxon>Leptolyngbyaceae</taxon>
        <taxon>Leptolyngbya group</taxon>
        <taxon>Leptolyngbya</taxon>
    </lineage>
</organism>
<dbReference type="InterPro" id="IPR001135">
    <property type="entry name" value="NADH_Q_OxRdtase_suD"/>
</dbReference>
<dbReference type="GO" id="GO:0019684">
    <property type="term" value="P:photosynthesis, light reaction"/>
    <property type="evidence" value="ECO:0007669"/>
    <property type="project" value="UniProtKB-UniRule"/>
</dbReference>
<dbReference type="EC" id="7.1.1.-" evidence="6"/>
<keyword evidence="3 6" id="KW-0874">Quinone</keyword>
<dbReference type="InterPro" id="IPR014029">
    <property type="entry name" value="NADH_UbQ_OxRdtase_49kDa_CS"/>
</dbReference>
<accession>A0A2W4UL67</accession>
<sequence>MATLQTKTEPMIINMGPHHPSMHGVLRLIVTLDGENVIDVEPVIGYLHRGMEKIAENRTNVMFVPYVSRWDYAAGMFNEAITVNAPEKLANIEVPRRASYIRMIMLELNRIANHLLWLGPFMADCGATTPFFYIFRERELIYDLWEAASGARLINNNYFRIGGVAADLPYGWVDKCEDFCDYFMPKVDEYEKLITDNPIFRRRVEGVGTMSREDAINWGCSGPMLRASGVKWDLRKVDHYECYDELDWDVQWATEGDCFARYMVRINEMRESVKIIRQACKDLPGGPFENLEAQRMAGGPKSKWNDFDYQFAGKKIAPTFKIPEGEHYVRVETGKGEVGVYIIGENNVFPWRWKIRAADFNNLQILPNLLKGVKLADIMPILGSVDIIMGSVDR</sequence>
<dbReference type="GO" id="GO:0051287">
    <property type="term" value="F:NAD binding"/>
    <property type="evidence" value="ECO:0007669"/>
    <property type="project" value="InterPro"/>
</dbReference>
<dbReference type="InterPro" id="IPR022885">
    <property type="entry name" value="NDH1_su_D/H"/>
</dbReference>
<evidence type="ECO:0000313" key="10">
    <source>
        <dbReference type="Proteomes" id="UP000249354"/>
    </source>
</evidence>
<comment type="catalytic activity">
    <reaction evidence="6">
        <text>a plastoquinone + NADH + (n+1) H(+)(in) = a plastoquinol + NAD(+) + n H(+)(out)</text>
        <dbReference type="Rhea" id="RHEA:42608"/>
        <dbReference type="Rhea" id="RHEA-COMP:9561"/>
        <dbReference type="Rhea" id="RHEA-COMP:9562"/>
        <dbReference type="ChEBI" id="CHEBI:15378"/>
        <dbReference type="ChEBI" id="CHEBI:17757"/>
        <dbReference type="ChEBI" id="CHEBI:57540"/>
        <dbReference type="ChEBI" id="CHEBI:57945"/>
        <dbReference type="ChEBI" id="CHEBI:62192"/>
    </reaction>
</comment>
<keyword evidence="6" id="KW-0793">Thylakoid</keyword>
<dbReference type="NCBIfam" id="TIGR01962">
    <property type="entry name" value="NuoD"/>
    <property type="match status" value="1"/>
</dbReference>
<dbReference type="EMBL" id="QBMC01000013">
    <property type="protein sequence ID" value="PZO22166.1"/>
    <property type="molecule type" value="Genomic_DNA"/>
</dbReference>
<dbReference type="GO" id="GO:0048038">
    <property type="term" value="F:quinone binding"/>
    <property type="evidence" value="ECO:0007669"/>
    <property type="project" value="UniProtKB-KW"/>
</dbReference>
<keyword evidence="6" id="KW-0618">Plastoquinone</keyword>
<evidence type="ECO:0000256" key="3">
    <source>
        <dbReference type="ARBA" id="ARBA00022719"/>
    </source>
</evidence>
<evidence type="ECO:0000259" key="8">
    <source>
        <dbReference type="Pfam" id="PF00346"/>
    </source>
</evidence>
<evidence type="ECO:0000256" key="2">
    <source>
        <dbReference type="ARBA" id="ARBA00022448"/>
    </source>
</evidence>
<dbReference type="Proteomes" id="UP000249354">
    <property type="component" value="Unassembled WGS sequence"/>
</dbReference>
<comment type="caution">
    <text evidence="9">The sequence shown here is derived from an EMBL/GenBank/DDBJ whole genome shotgun (WGS) entry which is preliminary data.</text>
</comment>
<keyword evidence="5 6" id="KW-0520">NAD</keyword>
<dbReference type="PANTHER" id="PTHR11993:SF10">
    <property type="entry name" value="NADH DEHYDROGENASE [UBIQUINONE] IRON-SULFUR PROTEIN 2, MITOCHONDRIAL"/>
    <property type="match status" value="1"/>
</dbReference>
<gene>
    <name evidence="6" type="primary">ndhH</name>
    <name evidence="9" type="ORF">DCF25_03600</name>
</gene>
<dbReference type="GO" id="GO:0016655">
    <property type="term" value="F:oxidoreductase activity, acting on NAD(P)H, quinone or similar compound as acceptor"/>
    <property type="evidence" value="ECO:0007669"/>
    <property type="project" value="UniProtKB-UniRule"/>
</dbReference>
<reference evidence="9 10" key="2">
    <citation type="submission" date="2018-06" db="EMBL/GenBank/DDBJ databases">
        <title>Metagenomic assembly of (sub)arctic Cyanobacteria and their associated microbiome from non-axenic cultures.</title>
        <authorList>
            <person name="Baurain D."/>
        </authorList>
    </citation>
    <scope>NUCLEOTIDE SEQUENCE [LARGE SCALE GENOMIC DNA]</scope>
    <source>
        <strain evidence="9">ULC129bin1</strain>
    </source>
</reference>
<evidence type="ECO:0000256" key="4">
    <source>
        <dbReference type="ARBA" id="ARBA00022967"/>
    </source>
</evidence>
<keyword evidence="4 6" id="KW-1278">Translocase</keyword>
<keyword evidence="6" id="KW-0472">Membrane</keyword>
<comment type="similarity">
    <text evidence="1 6 7">Belongs to the complex I 49 kDa subunit family.</text>
</comment>
<comment type="catalytic activity">
    <reaction evidence="6">
        <text>a plastoquinone + NADPH + (n+1) H(+)(in) = a plastoquinol + NADP(+) + n H(+)(out)</text>
        <dbReference type="Rhea" id="RHEA:42612"/>
        <dbReference type="Rhea" id="RHEA-COMP:9561"/>
        <dbReference type="Rhea" id="RHEA-COMP:9562"/>
        <dbReference type="ChEBI" id="CHEBI:15378"/>
        <dbReference type="ChEBI" id="CHEBI:17757"/>
        <dbReference type="ChEBI" id="CHEBI:57783"/>
        <dbReference type="ChEBI" id="CHEBI:58349"/>
        <dbReference type="ChEBI" id="CHEBI:62192"/>
    </reaction>
</comment>
<comment type="subunit">
    <text evidence="6">NDH-1 can be composed of about 15 different subunits; different subcomplexes with different compositions have been identified which probably have different functions.</text>
</comment>
<dbReference type="InterPro" id="IPR029014">
    <property type="entry name" value="NiFe-Hase_large"/>
</dbReference>
<name>A0A2W4UL67_9CYAN</name>
<keyword evidence="6" id="KW-0521">NADP</keyword>
<protein>
    <recommendedName>
        <fullName evidence="6">NAD(P)H-quinone oxidoreductase subunit H</fullName>
        <ecNumber evidence="6">7.1.1.-</ecNumber>
    </recommendedName>
    <alternativeName>
        <fullName evidence="6">NAD(P)H dehydrogenase, subunit H</fullName>
    </alternativeName>
    <alternativeName>
        <fullName evidence="6">NADH-plastoquinone oxidoreductase subunit H</fullName>
    </alternativeName>
    <alternativeName>
        <fullName evidence="6">NDH-1 subunit H</fullName>
        <shortName evidence="6">NDH-H</shortName>
    </alternativeName>
</protein>
<proteinExistence type="inferred from homology"/>
<evidence type="ECO:0000313" key="9">
    <source>
        <dbReference type="EMBL" id="PZO22166.1"/>
    </source>
</evidence>
<dbReference type="SUPFAM" id="SSF56762">
    <property type="entry name" value="HydB/Nqo4-like"/>
    <property type="match status" value="1"/>
</dbReference>
<dbReference type="NCBIfam" id="NF004739">
    <property type="entry name" value="PRK06075.1"/>
    <property type="match status" value="1"/>
</dbReference>
<dbReference type="PROSITE" id="PS00535">
    <property type="entry name" value="COMPLEX1_49K"/>
    <property type="match status" value="1"/>
</dbReference>
<evidence type="ECO:0000256" key="6">
    <source>
        <dbReference type="HAMAP-Rule" id="MF_01358"/>
    </source>
</evidence>
<dbReference type="GO" id="GO:0031676">
    <property type="term" value="C:plasma membrane-derived thylakoid membrane"/>
    <property type="evidence" value="ECO:0007669"/>
    <property type="project" value="UniProtKB-SubCell"/>
</dbReference>